<comment type="caution">
    <text evidence="1">The sequence shown here is derived from an EMBL/GenBank/DDBJ whole genome shotgun (WGS) entry which is preliminary data.</text>
</comment>
<sequence>MRKTAEKTPASRPHRSAKWVAGRQLTDELAATATLVTPIALTQVGQIAMMATDLAWIGTEAVAAAALTGMILSVGVTFAAGVILAVGPLAAQACGAADGGTALGAHRAMGCNPFLGTMLFCIANKSR</sequence>
<proteinExistence type="predicted"/>
<reference evidence="1 2" key="1">
    <citation type="submission" date="2015-04" db="EMBL/GenBank/DDBJ databases">
        <title>Comparative genomics of rhizobia nodulating Arachis hypogaea in China.</title>
        <authorList>
            <person name="Li Y."/>
        </authorList>
    </citation>
    <scope>NUCLEOTIDE SEQUENCE [LARGE SCALE GENOMIC DNA]</scope>
    <source>
        <strain evidence="1 2">CCBAU 51787</strain>
    </source>
</reference>
<dbReference type="RefSeq" id="WP_128945986.1">
    <property type="nucleotide sequence ID" value="NZ_LBJM01000062.1"/>
</dbReference>
<accession>A0A4Q0SI73</accession>
<gene>
    <name evidence="1" type="ORF">XH94_23005</name>
</gene>
<dbReference type="AlphaFoldDB" id="A0A4Q0SI73"/>
<evidence type="ECO:0000313" key="1">
    <source>
        <dbReference type="EMBL" id="RXH38158.1"/>
    </source>
</evidence>
<protein>
    <recommendedName>
        <fullName evidence="3">Multidrug resistance protein NorM</fullName>
    </recommendedName>
</protein>
<evidence type="ECO:0000313" key="2">
    <source>
        <dbReference type="Proteomes" id="UP000290565"/>
    </source>
</evidence>
<dbReference type="EMBL" id="LBJM01000062">
    <property type="protein sequence ID" value="RXH38158.1"/>
    <property type="molecule type" value="Genomic_DNA"/>
</dbReference>
<dbReference type="Proteomes" id="UP000290565">
    <property type="component" value="Unassembled WGS sequence"/>
</dbReference>
<name>A0A4Q0SI73_9BRAD</name>
<organism evidence="1 2">
    <name type="scientific">Bradyrhizobium zhanjiangense</name>
    <dbReference type="NCBI Taxonomy" id="1325107"/>
    <lineage>
        <taxon>Bacteria</taxon>
        <taxon>Pseudomonadati</taxon>
        <taxon>Pseudomonadota</taxon>
        <taxon>Alphaproteobacteria</taxon>
        <taxon>Hyphomicrobiales</taxon>
        <taxon>Nitrobacteraceae</taxon>
        <taxon>Bradyrhizobium</taxon>
    </lineage>
</organism>
<evidence type="ECO:0008006" key="3">
    <source>
        <dbReference type="Google" id="ProtNLM"/>
    </source>
</evidence>